<evidence type="ECO:0000256" key="2">
    <source>
        <dbReference type="SAM" id="MobiDB-lite"/>
    </source>
</evidence>
<dbReference type="InterPro" id="IPR004210">
    <property type="entry name" value="BESS_motif"/>
</dbReference>
<dbReference type="AlphaFoldDB" id="A0A6G0VS22"/>
<proteinExistence type="predicted"/>
<dbReference type="OrthoDB" id="6616165at2759"/>
<dbReference type="GO" id="GO:0003677">
    <property type="term" value="F:DNA binding"/>
    <property type="evidence" value="ECO:0007669"/>
    <property type="project" value="InterPro"/>
</dbReference>
<evidence type="ECO:0000313" key="5">
    <source>
        <dbReference type="Proteomes" id="UP000478052"/>
    </source>
</evidence>
<organism evidence="4 5">
    <name type="scientific">Aphis craccivora</name>
    <name type="common">Cowpea aphid</name>
    <dbReference type="NCBI Taxonomy" id="307492"/>
    <lineage>
        <taxon>Eukaryota</taxon>
        <taxon>Metazoa</taxon>
        <taxon>Ecdysozoa</taxon>
        <taxon>Arthropoda</taxon>
        <taxon>Hexapoda</taxon>
        <taxon>Insecta</taxon>
        <taxon>Pterygota</taxon>
        <taxon>Neoptera</taxon>
        <taxon>Paraneoptera</taxon>
        <taxon>Hemiptera</taxon>
        <taxon>Sternorrhyncha</taxon>
        <taxon>Aphidomorpha</taxon>
        <taxon>Aphidoidea</taxon>
        <taxon>Aphididae</taxon>
        <taxon>Aphidini</taxon>
        <taxon>Aphis</taxon>
        <taxon>Aphis</taxon>
    </lineage>
</organism>
<dbReference type="PROSITE" id="PS51031">
    <property type="entry name" value="BESS"/>
    <property type="match status" value="1"/>
</dbReference>
<keyword evidence="1" id="KW-0539">Nucleus</keyword>
<feature type="region of interest" description="Disordered" evidence="2">
    <location>
        <begin position="142"/>
        <end position="181"/>
    </location>
</feature>
<protein>
    <submittedName>
        <fullName evidence="4">BESS domain-containing protein</fullName>
    </submittedName>
</protein>
<comment type="subcellular location">
    <subcellularLocation>
        <location evidence="1">Nucleus</location>
    </subcellularLocation>
</comment>
<dbReference type="GO" id="GO:0005634">
    <property type="term" value="C:nucleus"/>
    <property type="evidence" value="ECO:0007669"/>
    <property type="project" value="UniProtKB-SubCell"/>
</dbReference>
<feature type="compositionally biased region" description="Polar residues" evidence="2">
    <location>
        <begin position="172"/>
        <end position="181"/>
    </location>
</feature>
<name>A0A6G0VS22_APHCR</name>
<keyword evidence="5" id="KW-1185">Reference proteome</keyword>
<feature type="domain" description="BESS" evidence="3">
    <location>
        <begin position="69"/>
        <end position="108"/>
    </location>
</feature>
<accession>A0A6G0VS22</accession>
<gene>
    <name evidence="4" type="ORF">FWK35_00033059</name>
</gene>
<dbReference type="EMBL" id="VUJU01012580">
    <property type="protein sequence ID" value="KAF0707337.1"/>
    <property type="molecule type" value="Genomic_DNA"/>
</dbReference>
<reference evidence="4 5" key="1">
    <citation type="submission" date="2019-08" db="EMBL/GenBank/DDBJ databases">
        <title>Whole genome of Aphis craccivora.</title>
        <authorList>
            <person name="Voronova N.V."/>
            <person name="Shulinski R.S."/>
            <person name="Bandarenka Y.V."/>
            <person name="Zhorov D.G."/>
            <person name="Warner D."/>
        </authorList>
    </citation>
    <scope>NUCLEOTIDE SEQUENCE [LARGE SCALE GENOMIC DNA]</scope>
    <source>
        <strain evidence="4">180601</strain>
        <tissue evidence="4">Whole Body</tissue>
    </source>
</reference>
<evidence type="ECO:0000313" key="4">
    <source>
        <dbReference type="EMBL" id="KAF0707337.1"/>
    </source>
</evidence>
<evidence type="ECO:0000256" key="1">
    <source>
        <dbReference type="PROSITE-ProRule" id="PRU00371"/>
    </source>
</evidence>
<evidence type="ECO:0000259" key="3">
    <source>
        <dbReference type="PROSITE" id="PS51031"/>
    </source>
</evidence>
<comment type="caution">
    <text evidence="4">The sequence shown here is derived from an EMBL/GenBank/DDBJ whole genome shotgun (WGS) entry which is preliminary data.</text>
</comment>
<sequence>MVKSGSGRSNKSTYLHFERLRFLQGSVENNVTESSFSTDDENVKITKNSNNVNDVDDNFKSPKEDCHEDDEDKLFCLSLVKEIKKVPEDKRLKLKIDMYNLILQNQTSSSDGYQHAMYRQQYRPSNFGYPNYGYNSTPHNTTTQGYHYDHNFADKSNQLNTSAPAPSPTPTNVSETDSAQSILDLFD</sequence>
<dbReference type="Proteomes" id="UP000478052">
    <property type="component" value="Unassembled WGS sequence"/>
</dbReference>
<dbReference type="Pfam" id="PF02944">
    <property type="entry name" value="BESS"/>
    <property type="match status" value="1"/>
</dbReference>